<dbReference type="Pfam" id="PF08531">
    <property type="entry name" value="Bac_rhamnosid_N"/>
    <property type="match status" value="1"/>
</dbReference>
<dbReference type="RefSeq" id="WP_171628659.1">
    <property type="nucleotide sequence ID" value="NZ_WHNY01000005.1"/>
</dbReference>
<dbReference type="Gene3D" id="2.60.120.260">
    <property type="entry name" value="Galactose-binding domain-like"/>
    <property type="match status" value="2"/>
</dbReference>
<dbReference type="Proteomes" id="UP000653578">
    <property type="component" value="Unassembled WGS sequence"/>
</dbReference>
<evidence type="ECO:0000313" key="4">
    <source>
        <dbReference type="Proteomes" id="UP000653578"/>
    </source>
</evidence>
<accession>A0ABX1X3G7</accession>
<dbReference type="InterPro" id="IPR012341">
    <property type="entry name" value="6hp_glycosidase-like_sf"/>
</dbReference>
<dbReference type="SUPFAM" id="SSF49785">
    <property type="entry name" value="Galactose-binding domain-like"/>
    <property type="match status" value="1"/>
</dbReference>
<dbReference type="SUPFAM" id="SSF48208">
    <property type="entry name" value="Six-hairpin glycosidases"/>
    <property type="match status" value="1"/>
</dbReference>
<proteinExistence type="predicted"/>
<sequence>MNQIWKSKWIWIDTPEYTPNVYVEARTVFPLSVDFQSATLRISANQEYKLFINGRLIGSGPSPSDNAWKYFDTYNVLDALQKGDNCIAVLAYNFGDRQIVTQQRQGPGGLIAQLDIRTDDGNMSILTDDSWKCRRSPRWVHKVSRMHSWSGYKEIYLADKEDSWEMADYDDSSWEKAKVMAKVNDPDSAWPRLIPREIPFLSRKEIKPNSVLRTEDNNGLLNGAEQLVEGMKGSMLLDASVPGSLPGVVFDFGAVTVGYPVIEVIAPEGGVLQLSYGESLEIVQLDTFKLKKGVNRLSPFGRRAFRYLQISVQATPASIYIENFHVESVRYPFMQGGSFESSDMLLNRIWDIGRYTTSVNSQDHLEDCPYREQALWVVDAVVMAKVIFQTFGDTALVRKCLLQGARIQNEDGSIPGTGPERNSFLLPDFNAYWLLGVHDYWRYSGDDKILSELNAPIRRLIEWFINQEDENGLFARADRDGWWCFVDWADYIDKRDRVTAISCLQHKVLRSAADMAVALGDTSFAEECNVRAERLRTSIRNLLWNSDKELFADCLTDSGLSDSFTYQTNFIAIWSGIMTEDEADNFINNVFIKGQCPELKGAFFYHIVLEVLFSRGDVKMALDIIRSFWGEMVARGATTWWETFDPSSPHCTIPSPYQGNTPTYLADSIPVSHCHGWGASPTYLLTERILGIDVSGISSGEFGFQPALGDLDWAKGMVPTAYGSIHAKFMRETDGVVDLVIEYPAALSIRPSVTIEQTVMEHIGEVVVLRGKMAL</sequence>
<dbReference type="InterPro" id="IPR008928">
    <property type="entry name" value="6-hairpin_glycosidase_sf"/>
</dbReference>
<organism evidence="3 4">
    <name type="scientific">Paenibacillus plantarum</name>
    <dbReference type="NCBI Taxonomy" id="2654975"/>
    <lineage>
        <taxon>Bacteria</taxon>
        <taxon>Bacillati</taxon>
        <taxon>Bacillota</taxon>
        <taxon>Bacilli</taxon>
        <taxon>Bacillales</taxon>
        <taxon>Paenibacillaceae</taxon>
        <taxon>Paenibacillus</taxon>
    </lineage>
</organism>
<evidence type="ECO:0000259" key="1">
    <source>
        <dbReference type="Pfam" id="PF08531"/>
    </source>
</evidence>
<dbReference type="InterPro" id="IPR013737">
    <property type="entry name" value="Bac_rhamnosid_N"/>
</dbReference>
<reference evidence="3 4" key="1">
    <citation type="submission" date="2019-10" db="EMBL/GenBank/DDBJ databases">
        <title>Description of Paenibacillus humi sp. nov.</title>
        <authorList>
            <person name="Carlier A."/>
            <person name="Qi S."/>
        </authorList>
    </citation>
    <scope>NUCLEOTIDE SEQUENCE [LARGE SCALE GENOMIC DNA]</scope>
    <source>
        <strain evidence="3 4">LMG 31461</strain>
    </source>
</reference>
<name>A0ABX1X3G7_9BACL</name>
<gene>
    <name evidence="3" type="ORF">GC096_02120</name>
</gene>
<dbReference type="Pfam" id="PF17389">
    <property type="entry name" value="Bac_rhamnosid6H"/>
    <property type="match status" value="1"/>
</dbReference>
<dbReference type="PANTHER" id="PTHR34987">
    <property type="entry name" value="C, PUTATIVE (AFU_ORTHOLOGUE AFUA_3G02880)-RELATED"/>
    <property type="match status" value="1"/>
</dbReference>
<dbReference type="EMBL" id="WHNY01000005">
    <property type="protein sequence ID" value="NOU62844.1"/>
    <property type="molecule type" value="Genomic_DNA"/>
</dbReference>
<dbReference type="PANTHER" id="PTHR34987:SF4">
    <property type="entry name" value="ALPHA-L-RHAMNOSIDASE C-TERMINAL DOMAIN-CONTAINING PROTEIN"/>
    <property type="match status" value="1"/>
</dbReference>
<protein>
    <submittedName>
        <fullName evidence="3">Bacterial alpha-L-rhamnosidase</fullName>
    </submittedName>
</protein>
<feature type="domain" description="Bacterial alpha-L-rhamnosidase N-terminal" evidence="1">
    <location>
        <begin position="36"/>
        <end position="181"/>
    </location>
</feature>
<dbReference type="Gene3D" id="1.50.10.10">
    <property type="match status" value="1"/>
</dbReference>
<evidence type="ECO:0000259" key="2">
    <source>
        <dbReference type="Pfam" id="PF17389"/>
    </source>
</evidence>
<keyword evidence="4" id="KW-1185">Reference proteome</keyword>
<evidence type="ECO:0000313" key="3">
    <source>
        <dbReference type="EMBL" id="NOU62844.1"/>
    </source>
</evidence>
<feature type="domain" description="Alpha-L-rhamnosidase six-hairpin glycosidase" evidence="2">
    <location>
        <begin position="335"/>
        <end position="687"/>
    </location>
</feature>
<dbReference type="Gene3D" id="2.60.420.10">
    <property type="entry name" value="Maltose phosphorylase, domain 3"/>
    <property type="match status" value="1"/>
</dbReference>
<comment type="caution">
    <text evidence="3">The sequence shown here is derived from an EMBL/GenBank/DDBJ whole genome shotgun (WGS) entry which is preliminary data.</text>
</comment>
<dbReference type="InterPro" id="IPR008979">
    <property type="entry name" value="Galactose-bd-like_sf"/>
</dbReference>
<dbReference type="InterPro" id="IPR035396">
    <property type="entry name" value="Bac_rhamnosid6H"/>
</dbReference>